<name>A0A078AXM5_STYLE</name>
<dbReference type="Pfam" id="PF13879">
    <property type="entry name" value="Hmw_CFAP97"/>
    <property type="match status" value="1"/>
</dbReference>
<dbReference type="PANTHER" id="PTHR33768">
    <property type="entry name" value="MIP11318P"/>
    <property type="match status" value="1"/>
</dbReference>
<gene>
    <name evidence="2" type="primary">Contig13190.g14078</name>
    <name evidence="2" type="ORF">STYLEM_15920</name>
</gene>
<dbReference type="InterPro" id="IPR038792">
    <property type="entry name" value="CFAP97D1/2"/>
</dbReference>
<dbReference type="OrthoDB" id="10678569at2759"/>
<keyword evidence="3" id="KW-1185">Reference proteome</keyword>
<reference evidence="2 3" key="1">
    <citation type="submission" date="2014-06" db="EMBL/GenBank/DDBJ databases">
        <authorList>
            <person name="Swart Estienne"/>
        </authorList>
    </citation>
    <scope>NUCLEOTIDE SEQUENCE [LARGE SCALE GENOMIC DNA]</scope>
    <source>
        <strain evidence="2 3">130c</strain>
    </source>
</reference>
<proteinExistence type="inferred from homology"/>
<sequence>MIDKTIEGPSKILSKKWKQYDFDIHRQKVIEIKPLVNVSQAPMKINKSKVEQMQEDKCTEIERANRILYEKITKIKMKFPQTGLNQTQSDGYSFIGLAGANFKKSSPLNMHDIKQRQREREQRDLMKENIKLLERLRNSKATVDQVQFQDFEDKHQNYLKNIIEGPQQFNSGRSSSVVKQKEFLKNSTSNVRTYGVSPNLQNYTQNINKDFSSGLKFPQTSLPITGKVNESYGGQSLKTSDNEYDGYDQHSIEQPKNGSYGLVNPKMTQRRFQTRPKPRKSKEMNGTFFGPKGSYQYGQEIELYKTKLYVEEIEAAISIKLVRAENKVYIRSLNPTVRNGKQEIEIHLKQFTHYMMDFENNFEEFVQNTIEYKNGRIIIRDLNKKRYCSVNLQNLNASLEQQEVIHKHFVLTPKQIVKKEKGGEGPIQIVESSFEALDKFKDEQDFTFQRQDPKVSSAIVESQKFKEIDI</sequence>
<dbReference type="AlphaFoldDB" id="A0A078AXM5"/>
<accession>A0A078AXM5</accession>
<dbReference type="PANTHER" id="PTHR33768:SF3">
    <property type="entry name" value="MIP11318P"/>
    <property type="match status" value="1"/>
</dbReference>
<evidence type="ECO:0000256" key="1">
    <source>
        <dbReference type="ARBA" id="ARBA00008315"/>
    </source>
</evidence>
<comment type="similarity">
    <text evidence="1">Belongs to the CFAP97 family.</text>
</comment>
<dbReference type="InParanoid" id="A0A078AXM5"/>
<dbReference type="Proteomes" id="UP000039865">
    <property type="component" value="Unassembled WGS sequence"/>
</dbReference>
<dbReference type="InterPro" id="IPR029488">
    <property type="entry name" value="Hmw/CFAP97"/>
</dbReference>
<organism evidence="2 3">
    <name type="scientific">Stylonychia lemnae</name>
    <name type="common">Ciliate</name>
    <dbReference type="NCBI Taxonomy" id="5949"/>
    <lineage>
        <taxon>Eukaryota</taxon>
        <taxon>Sar</taxon>
        <taxon>Alveolata</taxon>
        <taxon>Ciliophora</taxon>
        <taxon>Intramacronucleata</taxon>
        <taxon>Spirotrichea</taxon>
        <taxon>Stichotrichia</taxon>
        <taxon>Sporadotrichida</taxon>
        <taxon>Oxytrichidae</taxon>
        <taxon>Stylonychinae</taxon>
        <taxon>Stylonychia</taxon>
    </lineage>
</organism>
<evidence type="ECO:0000313" key="3">
    <source>
        <dbReference type="Proteomes" id="UP000039865"/>
    </source>
</evidence>
<dbReference type="EMBL" id="CCKQ01015003">
    <property type="protein sequence ID" value="CDW86821.1"/>
    <property type="molecule type" value="Genomic_DNA"/>
</dbReference>
<evidence type="ECO:0000313" key="2">
    <source>
        <dbReference type="EMBL" id="CDW86821.1"/>
    </source>
</evidence>
<protein>
    <submittedName>
        <fullName evidence="2">Uncharacterized protein</fullName>
    </submittedName>
</protein>